<dbReference type="GO" id="GO:0003677">
    <property type="term" value="F:DNA binding"/>
    <property type="evidence" value="ECO:0007669"/>
    <property type="project" value="InterPro"/>
</dbReference>
<dbReference type="InterPro" id="IPR003150">
    <property type="entry name" value="DNA-bd_RFX"/>
</dbReference>
<accession>A0A7H9B3A2</accession>
<dbReference type="KEGG" id="zmk:HG535_0C05860"/>
<protein>
    <recommendedName>
        <fullName evidence="6">RFX-type winged-helix domain-containing protein</fullName>
    </recommendedName>
</protein>
<feature type="region of interest" description="Disordered" evidence="5">
    <location>
        <begin position="1"/>
        <end position="38"/>
    </location>
</feature>
<evidence type="ECO:0000256" key="2">
    <source>
        <dbReference type="ARBA" id="ARBA00023015"/>
    </source>
</evidence>
<evidence type="ECO:0000313" key="7">
    <source>
        <dbReference type="EMBL" id="QLG72232.1"/>
    </source>
</evidence>
<keyword evidence="3" id="KW-0804">Transcription</keyword>
<evidence type="ECO:0000256" key="5">
    <source>
        <dbReference type="SAM" id="MobiDB-lite"/>
    </source>
</evidence>
<dbReference type="PANTHER" id="PTHR22970">
    <property type="entry name" value="AT-RICH INTERACTIVE DOMAIN-CONTAINING PROTEIN 2"/>
    <property type="match status" value="1"/>
</dbReference>
<evidence type="ECO:0000256" key="1">
    <source>
        <dbReference type="ARBA" id="ARBA00022853"/>
    </source>
</evidence>
<keyword evidence="2" id="KW-0805">Transcription regulation</keyword>
<dbReference type="GO" id="GO:0006355">
    <property type="term" value="P:regulation of DNA-templated transcription"/>
    <property type="evidence" value="ECO:0007669"/>
    <property type="project" value="InterPro"/>
</dbReference>
<name>A0A7H9B3A2_ZYGMR</name>
<evidence type="ECO:0000256" key="3">
    <source>
        <dbReference type="ARBA" id="ARBA00023163"/>
    </source>
</evidence>
<feature type="domain" description="RFX-type winged-helix" evidence="6">
    <location>
        <begin position="406"/>
        <end position="487"/>
    </location>
</feature>
<dbReference type="InterPro" id="IPR052406">
    <property type="entry name" value="Chromatin_Remodeling_Comp"/>
</dbReference>
<evidence type="ECO:0000313" key="8">
    <source>
        <dbReference type="Proteomes" id="UP000509704"/>
    </source>
</evidence>
<feature type="compositionally biased region" description="Polar residues" evidence="5">
    <location>
        <begin position="1"/>
        <end position="21"/>
    </location>
</feature>
<dbReference type="GO" id="GO:0016586">
    <property type="term" value="C:RSC-type complex"/>
    <property type="evidence" value="ECO:0007669"/>
    <property type="project" value="TreeGrafter"/>
</dbReference>
<reference evidence="7 8" key="1">
    <citation type="submission" date="2020-07" db="EMBL/GenBank/DDBJ databases">
        <title>The yeast mating-type switching endonuclease HO is a domesticated member of an unorthodox homing genetic element family.</title>
        <authorList>
            <person name="Coughlan A.Y."/>
            <person name="Lombardi L."/>
            <person name="Braun-Galleani S."/>
            <person name="Martos A.R."/>
            <person name="Galeote V."/>
            <person name="Bigey F."/>
            <person name="Dequin S."/>
            <person name="Byrne K.P."/>
            <person name="Wolfe K.H."/>
        </authorList>
    </citation>
    <scope>NUCLEOTIDE SEQUENCE [LARGE SCALE GENOMIC DNA]</scope>
    <source>
        <strain evidence="7 8">NRRL Y-6702</strain>
    </source>
</reference>
<dbReference type="EMBL" id="CP058606">
    <property type="protein sequence ID" value="QLG72232.1"/>
    <property type="molecule type" value="Genomic_DNA"/>
</dbReference>
<organism evidence="7 8">
    <name type="scientific">Zygotorulaspora mrakii</name>
    <name type="common">Zygosaccharomyces mrakii</name>
    <dbReference type="NCBI Taxonomy" id="42260"/>
    <lineage>
        <taxon>Eukaryota</taxon>
        <taxon>Fungi</taxon>
        <taxon>Dikarya</taxon>
        <taxon>Ascomycota</taxon>
        <taxon>Saccharomycotina</taxon>
        <taxon>Saccharomycetes</taxon>
        <taxon>Saccharomycetales</taxon>
        <taxon>Saccharomycetaceae</taxon>
        <taxon>Zygotorulaspora</taxon>
    </lineage>
</organism>
<sequence>MSVFTTNSPTPQAATDTPTSIGGNGDDHMGADGEDVNNTNMFSNMVAQPIKVTRNQSDGVSIGTNTKSLQYSLANLTVFQNLPRETSRGVDDLTRMKMAILSGVPEEVKWALKKYLAYSNKAPYMINLKDLPSLLPLFRKFISRLEKMIERFDSPLFGDPESLDILQTGLNSILILRNLSQDTESIQVLVNDKYIKSFILHILQNFECVATSSSDWQLFQGNASFFNELTHYVLDLMEAISSYIAPAKKDDLYFKTLLSLLNYTKDRYMVISILRSLSRLLVRSKADEESAADNINEKTLSLIVSFLIVECDNELMSASLDFLYQYILPGSQRISFLLGDPHRFATLAAILPKLLTYNVVQPNYSTLERTDIKLVKRLRPPAPTVAPELNKELFAQLFEMNEPMRSTAWLRCCFEPVTDAEFTQISLWRAYESKFSQPVRDSGRKLLPAVEFIKNVSNAFHEASAMVITDPTTGKKRFVMKGIQPRVRPLGIVEGEVAARNPLPSLQSKFLDEVTNVTPSKQEELPQVRFPTKLSNLSKAAATFLCLLSNESEGPGSKFCTTIKPVILHKLADIPPLSCALSEYMDNTPGL</sequence>
<proteinExistence type="predicted"/>
<evidence type="ECO:0000256" key="4">
    <source>
        <dbReference type="ARBA" id="ARBA00023242"/>
    </source>
</evidence>
<gene>
    <name evidence="7" type="ORF">HG535_0C05860</name>
</gene>
<dbReference type="Proteomes" id="UP000509704">
    <property type="component" value="Chromosome 3"/>
</dbReference>
<dbReference type="PROSITE" id="PS51526">
    <property type="entry name" value="RFX_DBD"/>
    <property type="match status" value="1"/>
</dbReference>
<keyword evidence="4" id="KW-0539">Nucleus</keyword>
<evidence type="ECO:0000259" key="6">
    <source>
        <dbReference type="PROSITE" id="PS51526"/>
    </source>
</evidence>
<keyword evidence="8" id="KW-1185">Reference proteome</keyword>
<dbReference type="PANTHER" id="PTHR22970:SF14">
    <property type="entry name" value="AT-RICH INTERACTIVE DOMAIN-CONTAINING PROTEIN 2"/>
    <property type="match status" value="1"/>
</dbReference>
<dbReference type="GeneID" id="59235930"/>
<keyword evidence="1" id="KW-0156">Chromatin regulator</keyword>
<dbReference type="RefSeq" id="XP_037143960.1">
    <property type="nucleotide sequence ID" value="XM_037288065.1"/>
</dbReference>
<dbReference type="GO" id="GO:0006325">
    <property type="term" value="P:chromatin organization"/>
    <property type="evidence" value="ECO:0007669"/>
    <property type="project" value="UniProtKB-KW"/>
</dbReference>
<dbReference type="OrthoDB" id="338531at2759"/>
<dbReference type="AlphaFoldDB" id="A0A7H9B3A2"/>